<dbReference type="RefSeq" id="WP_006008324.1">
    <property type="nucleotide sequence ID" value="NZ_AUAV01000013.1"/>
</dbReference>
<dbReference type="Gene3D" id="2.170.130.10">
    <property type="entry name" value="TonB-dependent receptor, plug domain"/>
    <property type="match status" value="1"/>
</dbReference>
<evidence type="ECO:0000256" key="8">
    <source>
        <dbReference type="PROSITE-ProRule" id="PRU01360"/>
    </source>
</evidence>
<feature type="chain" id="PRO_5003897063" description="TonB-dependent receptor" evidence="10">
    <location>
        <begin position="33"/>
        <end position="931"/>
    </location>
</feature>
<evidence type="ECO:0000256" key="7">
    <source>
        <dbReference type="ARBA" id="ARBA00023237"/>
    </source>
</evidence>
<keyword evidence="6 8" id="KW-0472">Membrane</keyword>
<keyword evidence="5 9" id="KW-0798">TonB box</keyword>
<evidence type="ECO:0000313" key="14">
    <source>
        <dbReference type="Proteomes" id="UP000006251"/>
    </source>
</evidence>
<protein>
    <recommendedName>
        <fullName evidence="15">TonB-dependent receptor</fullName>
    </recommendedName>
</protein>
<comment type="similarity">
    <text evidence="8 9">Belongs to the TonB-dependent receptor family.</text>
</comment>
<reference evidence="14" key="1">
    <citation type="journal article" date="2014" name="Environ. Microbiol.">
        <title>Comparative genomics of the marine bacterial genus Glaciecola reveals the high degree of genomic diversity and genomic characteristic for cold adaptation.</title>
        <authorList>
            <person name="Qin Q.L."/>
            <person name="Xie B.B."/>
            <person name="Yu Y."/>
            <person name="Shu Y.L."/>
            <person name="Rong J.C."/>
            <person name="Zhang Y.J."/>
            <person name="Zhao D.L."/>
            <person name="Chen X.L."/>
            <person name="Zhang X.Y."/>
            <person name="Chen B."/>
            <person name="Zhou B.C."/>
            <person name="Zhang Y.Z."/>
        </authorList>
    </citation>
    <scope>NUCLEOTIDE SEQUENCE [LARGE SCALE GENOMIC DNA]</scope>
    <source>
        <strain evidence="14">ACAM 615</strain>
    </source>
</reference>
<evidence type="ECO:0000256" key="6">
    <source>
        <dbReference type="ARBA" id="ARBA00023136"/>
    </source>
</evidence>
<organism evidence="13 14">
    <name type="scientific">Brumicola pallidula DSM 14239 = ACAM 615</name>
    <dbReference type="NCBI Taxonomy" id="1121922"/>
    <lineage>
        <taxon>Bacteria</taxon>
        <taxon>Pseudomonadati</taxon>
        <taxon>Pseudomonadota</taxon>
        <taxon>Gammaproteobacteria</taxon>
        <taxon>Alteromonadales</taxon>
        <taxon>Alteromonadaceae</taxon>
        <taxon>Brumicola</taxon>
    </lineage>
</organism>
<dbReference type="InterPro" id="IPR000531">
    <property type="entry name" value="Beta-barrel_TonB"/>
</dbReference>
<dbReference type="InterPro" id="IPR036942">
    <property type="entry name" value="Beta-barrel_TonB_sf"/>
</dbReference>
<dbReference type="PANTHER" id="PTHR47234">
    <property type="match status" value="1"/>
</dbReference>
<dbReference type="Gene3D" id="2.40.170.20">
    <property type="entry name" value="TonB-dependent receptor, beta-barrel domain"/>
    <property type="match status" value="1"/>
</dbReference>
<evidence type="ECO:0008006" key="15">
    <source>
        <dbReference type="Google" id="ProtNLM"/>
    </source>
</evidence>
<dbReference type="InterPro" id="IPR039426">
    <property type="entry name" value="TonB-dep_rcpt-like"/>
</dbReference>
<keyword evidence="7 8" id="KW-0998">Cell outer membrane</keyword>
<dbReference type="Pfam" id="PF00593">
    <property type="entry name" value="TonB_dep_Rec_b-barrel"/>
    <property type="match status" value="1"/>
</dbReference>
<gene>
    <name evidence="13" type="ORF">GPAL_0213</name>
</gene>
<dbReference type="OrthoDB" id="176248at2"/>
<sequence length="931" mass="100599">MNKHNNFKKHKKLIIASSITTALGIASPHALAQNETETQNIENVERISVLGSNIRKIDTESAAPVQYIDRDSIELSSIGSISDLVLNIPANAGSVVNPVSGENIGSSNFNIRNLGAGSTLVLINGRRAGKSPLSDNLGNQFYDLNQLPLSMVKSVDIQTDGASAIYGSEAVAGVVNIVTRKGFEGLEVSARYEDASNQTETINFALGSNGERGSFGLYATAYNGSINYRDDFDFIVERSGGVLLSSSGSPDEYRTLDPQTGAFGSTKIIDPFCEEAGQVVQGNNCSYNFFDHTSPVPKNNRLSIFAEFDYDLGQLFGFEELKAFGEVSYAQNTTTRAFGPQINGNGEYGGRFLIPGSHPFNFFVDNADGLQYIDPTTATGAQFWQQNPNAAANLTTSGNFRPIGAAIAGRNGRGNDYINNSDRHMIGIDAFRENWSISAWYQNYEHENRFIAEGDSIASGLQSGLMDGTLNPFGIAYALPDFISPKDGISTAAHDLDSYNNNIGYTTTNIRTSSQETLDFVMSNGEVFELDAGYVGVAFGYQKRQETFTFTPDRITSSGLGSVASSRSLSVNGETDVDSVFVEVAIPALENLDIQLALRYEDHGEEVGTTTDPKIAALYKITDDVLLRASYGSSFQAPTAIQTGGITSNTGVDFLTSNGRVTCNTENAQAGDFIADTSAKVLGKLNPQSADNINLGIVWQASTKSSVSVDYWQYDYEGLIVNAQSPQAVLDSDCNDGILNDPNITRASDGVPLFINTSLENANSAKTDGIDAKFNYGIDTEMGALDFNLTVSYVMSFEAVLSGVTVDVAGRRNANTDSFGTMPELSGNASGRWTKENHQATVTLRYTDSYLQDDGARNNSLLGQNIDSFTTVDFQYRYDASELTGIGSWIMLGANNLTDENPPRYGARPFFDEEAHSIRGRVLYAEIGLTF</sequence>
<keyword evidence="4 8" id="KW-0812">Transmembrane</keyword>
<dbReference type="InterPro" id="IPR037066">
    <property type="entry name" value="Plug_dom_sf"/>
</dbReference>
<feature type="signal peptide" evidence="10">
    <location>
        <begin position="1"/>
        <end position="32"/>
    </location>
</feature>
<evidence type="ECO:0000256" key="5">
    <source>
        <dbReference type="ARBA" id="ARBA00023077"/>
    </source>
</evidence>
<comment type="caution">
    <text evidence="13">The sequence shown here is derived from an EMBL/GenBank/DDBJ whole genome shotgun (WGS) entry which is preliminary data.</text>
</comment>
<dbReference type="SUPFAM" id="SSF56935">
    <property type="entry name" value="Porins"/>
    <property type="match status" value="1"/>
</dbReference>
<dbReference type="PROSITE" id="PS52016">
    <property type="entry name" value="TONB_DEPENDENT_REC_3"/>
    <property type="match status" value="1"/>
</dbReference>
<feature type="domain" description="TonB-dependent receptor-like beta-barrel" evidence="11">
    <location>
        <begin position="375"/>
        <end position="897"/>
    </location>
</feature>
<keyword evidence="2 8" id="KW-0813">Transport</keyword>
<evidence type="ECO:0000313" key="13">
    <source>
        <dbReference type="EMBL" id="GAC27094.1"/>
    </source>
</evidence>
<evidence type="ECO:0000256" key="4">
    <source>
        <dbReference type="ARBA" id="ARBA00022692"/>
    </source>
</evidence>
<dbReference type="GO" id="GO:0009279">
    <property type="term" value="C:cell outer membrane"/>
    <property type="evidence" value="ECO:0007669"/>
    <property type="project" value="UniProtKB-SubCell"/>
</dbReference>
<name>K6Y2P4_9ALTE</name>
<accession>K6Y2P4</accession>
<dbReference type="STRING" id="1121922.GCA_000428905_02471"/>
<dbReference type="PANTHER" id="PTHR47234:SF2">
    <property type="entry name" value="TONB-DEPENDENT RECEPTOR"/>
    <property type="match status" value="1"/>
</dbReference>
<dbReference type="Pfam" id="PF07715">
    <property type="entry name" value="Plug"/>
    <property type="match status" value="1"/>
</dbReference>
<evidence type="ECO:0000256" key="2">
    <source>
        <dbReference type="ARBA" id="ARBA00022448"/>
    </source>
</evidence>
<evidence type="ECO:0000256" key="3">
    <source>
        <dbReference type="ARBA" id="ARBA00022452"/>
    </source>
</evidence>
<feature type="domain" description="TonB-dependent receptor plug" evidence="12">
    <location>
        <begin position="60"/>
        <end position="174"/>
    </location>
</feature>
<dbReference type="Proteomes" id="UP000006251">
    <property type="component" value="Unassembled WGS sequence"/>
</dbReference>
<dbReference type="InterPro" id="IPR012910">
    <property type="entry name" value="Plug_dom"/>
</dbReference>
<evidence type="ECO:0000256" key="10">
    <source>
        <dbReference type="SAM" id="SignalP"/>
    </source>
</evidence>
<evidence type="ECO:0000259" key="11">
    <source>
        <dbReference type="Pfam" id="PF00593"/>
    </source>
</evidence>
<comment type="subcellular location">
    <subcellularLocation>
        <location evidence="1 8">Cell outer membrane</location>
        <topology evidence="1 8">Multi-pass membrane protein</topology>
    </subcellularLocation>
</comment>
<keyword evidence="14" id="KW-1185">Reference proteome</keyword>
<keyword evidence="3 8" id="KW-1134">Transmembrane beta strand</keyword>
<evidence type="ECO:0000259" key="12">
    <source>
        <dbReference type="Pfam" id="PF07715"/>
    </source>
</evidence>
<evidence type="ECO:0000256" key="1">
    <source>
        <dbReference type="ARBA" id="ARBA00004571"/>
    </source>
</evidence>
<dbReference type="EMBL" id="BAEQ01000004">
    <property type="protein sequence ID" value="GAC27094.1"/>
    <property type="molecule type" value="Genomic_DNA"/>
</dbReference>
<proteinExistence type="inferred from homology"/>
<dbReference type="AlphaFoldDB" id="K6Y2P4"/>
<keyword evidence="10" id="KW-0732">Signal</keyword>
<evidence type="ECO:0000256" key="9">
    <source>
        <dbReference type="RuleBase" id="RU003357"/>
    </source>
</evidence>